<name>A0ABR2I6U6_9PEZI</name>
<keyword evidence="4" id="KW-1185">Reference proteome</keyword>
<comment type="caution">
    <text evidence="3">The sequence shown here is derived from an EMBL/GenBank/DDBJ whole genome shotgun (WGS) entry which is preliminary data.</text>
</comment>
<feature type="region of interest" description="Disordered" evidence="1">
    <location>
        <begin position="38"/>
        <end position="59"/>
    </location>
</feature>
<evidence type="ECO:0000256" key="1">
    <source>
        <dbReference type="SAM" id="MobiDB-lite"/>
    </source>
</evidence>
<sequence length="101" mass="10879">MSITTATTRSGVRAIRRRADLGRREVLPSLRRYYADKEDHGSKPIDTIPKAGMKRRGGPSGMTNISMLVGGGAMAALAGWAFWMMTGSPPSSKTTPADARR</sequence>
<reference evidence="3 4" key="1">
    <citation type="journal article" date="2024" name="IMA Fungus">
        <title>Apiospora arundinis, a panoply of carbohydrate-active enzymes and secondary metabolites.</title>
        <authorList>
            <person name="Sorensen T."/>
            <person name="Petersen C."/>
            <person name="Muurmann A.T."/>
            <person name="Christiansen J.V."/>
            <person name="Brundto M.L."/>
            <person name="Overgaard C.K."/>
            <person name="Boysen A.T."/>
            <person name="Wollenberg R.D."/>
            <person name="Larsen T.O."/>
            <person name="Sorensen J.L."/>
            <person name="Nielsen K.L."/>
            <person name="Sondergaard T.E."/>
        </authorList>
    </citation>
    <scope>NUCLEOTIDE SEQUENCE [LARGE SCALE GENOMIC DNA]</scope>
    <source>
        <strain evidence="3 4">AAU 773</strain>
    </source>
</reference>
<evidence type="ECO:0000313" key="3">
    <source>
        <dbReference type="EMBL" id="KAK8857195.1"/>
    </source>
</evidence>
<dbReference type="EMBL" id="JAPCWZ010000007">
    <property type="protein sequence ID" value="KAK8857195.1"/>
    <property type="molecule type" value="Genomic_DNA"/>
</dbReference>
<feature type="transmembrane region" description="Helical" evidence="2">
    <location>
        <begin position="63"/>
        <end position="83"/>
    </location>
</feature>
<keyword evidence="2" id="KW-0472">Membrane</keyword>
<gene>
    <name evidence="3" type="ORF">PGQ11_013107</name>
</gene>
<organism evidence="3 4">
    <name type="scientific">Apiospora arundinis</name>
    <dbReference type="NCBI Taxonomy" id="335852"/>
    <lineage>
        <taxon>Eukaryota</taxon>
        <taxon>Fungi</taxon>
        <taxon>Dikarya</taxon>
        <taxon>Ascomycota</taxon>
        <taxon>Pezizomycotina</taxon>
        <taxon>Sordariomycetes</taxon>
        <taxon>Xylariomycetidae</taxon>
        <taxon>Amphisphaeriales</taxon>
        <taxon>Apiosporaceae</taxon>
        <taxon>Apiospora</taxon>
    </lineage>
</organism>
<evidence type="ECO:0000313" key="4">
    <source>
        <dbReference type="Proteomes" id="UP001390339"/>
    </source>
</evidence>
<keyword evidence="2" id="KW-0812">Transmembrane</keyword>
<protein>
    <submittedName>
        <fullName evidence="3">Uncharacterized protein</fullName>
    </submittedName>
</protein>
<keyword evidence="2" id="KW-1133">Transmembrane helix</keyword>
<dbReference type="Proteomes" id="UP001390339">
    <property type="component" value="Unassembled WGS sequence"/>
</dbReference>
<proteinExistence type="predicted"/>
<accession>A0ABR2I6U6</accession>
<evidence type="ECO:0000256" key="2">
    <source>
        <dbReference type="SAM" id="Phobius"/>
    </source>
</evidence>